<dbReference type="GO" id="GO:0016787">
    <property type="term" value="F:hydrolase activity"/>
    <property type="evidence" value="ECO:0007669"/>
    <property type="project" value="UniProtKB-KW"/>
</dbReference>
<evidence type="ECO:0000313" key="3">
    <source>
        <dbReference type="EMBL" id="GAA0037510.1"/>
    </source>
</evidence>
<dbReference type="InterPro" id="IPR000073">
    <property type="entry name" value="AB_hydrolase_1"/>
</dbReference>
<keyword evidence="1 3" id="KW-0378">Hydrolase</keyword>
<dbReference type="Proteomes" id="UP001498238">
    <property type="component" value="Unassembled WGS sequence"/>
</dbReference>
<feature type="domain" description="Serine aminopeptidase S33" evidence="2">
    <location>
        <begin position="27"/>
        <end position="248"/>
    </location>
</feature>
<name>A0ABP3CC85_9MICO</name>
<accession>A0ABP3CC85</accession>
<dbReference type="InterPro" id="IPR022742">
    <property type="entry name" value="Hydrolase_4"/>
</dbReference>
<dbReference type="PANTHER" id="PTHR43798">
    <property type="entry name" value="MONOACYLGLYCEROL LIPASE"/>
    <property type="match status" value="1"/>
</dbReference>
<comment type="caution">
    <text evidence="3">The sequence shown here is derived from an EMBL/GenBank/DDBJ whole genome shotgun (WGS) entry which is preliminary data.</text>
</comment>
<dbReference type="Pfam" id="PF12146">
    <property type="entry name" value="Hydrolase_4"/>
    <property type="match status" value="1"/>
</dbReference>
<evidence type="ECO:0000259" key="2">
    <source>
        <dbReference type="Pfam" id="PF12146"/>
    </source>
</evidence>
<evidence type="ECO:0000313" key="4">
    <source>
        <dbReference type="Proteomes" id="UP001498238"/>
    </source>
</evidence>
<protein>
    <submittedName>
        <fullName evidence="3">Alpha/beta hydrolase</fullName>
    </submittedName>
</protein>
<dbReference type="InterPro" id="IPR029058">
    <property type="entry name" value="AB_hydrolase_fold"/>
</dbReference>
<dbReference type="PRINTS" id="PR00111">
    <property type="entry name" value="ABHYDROLASE"/>
</dbReference>
<evidence type="ECO:0000256" key="1">
    <source>
        <dbReference type="ARBA" id="ARBA00022801"/>
    </source>
</evidence>
<dbReference type="EMBL" id="BAAAAF010000039">
    <property type="protein sequence ID" value="GAA0037510.1"/>
    <property type="molecule type" value="Genomic_DNA"/>
</dbReference>
<keyword evidence="4" id="KW-1185">Reference proteome</keyword>
<dbReference type="PANTHER" id="PTHR43798:SF31">
    <property type="entry name" value="AB HYDROLASE SUPERFAMILY PROTEIN YCLE"/>
    <property type="match status" value="1"/>
</dbReference>
<dbReference type="Gene3D" id="3.40.50.1820">
    <property type="entry name" value="alpha/beta hydrolase"/>
    <property type="match status" value="1"/>
</dbReference>
<organism evidence="3 4">
    <name type="scientific">Brevibacterium metallidurans</name>
    <dbReference type="NCBI Taxonomy" id="1482676"/>
    <lineage>
        <taxon>Bacteria</taxon>
        <taxon>Bacillati</taxon>
        <taxon>Actinomycetota</taxon>
        <taxon>Actinomycetes</taxon>
        <taxon>Micrococcales</taxon>
        <taxon>Brevibacteriaceae</taxon>
        <taxon>Brevibacterium</taxon>
    </lineage>
</organism>
<dbReference type="InterPro" id="IPR050266">
    <property type="entry name" value="AB_hydrolase_sf"/>
</dbReference>
<reference evidence="3 4" key="1">
    <citation type="submission" date="2024-01" db="EMBL/GenBank/DDBJ databases">
        <title>Characterization of antibiotic resistant novel bacterial strains and their environmental applications.</title>
        <authorList>
            <person name="Manzoor S."/>
            <person name="Abbas S."/>
            <person name="Arshad M."/>
            <person name="Ahmed I."/>
        </authorList>
    </citation>
    <scope>NUCLEOTIDE SEQUENCE [LARGE SCALE GENOMIC DNA]</scope>
    <source>
        <strain evidence="3 4">NCCP-602</strain>
    </source>
</reference>
<dbReference type="SUPFAM" id="SSF53474">
    <property type="entry name" value="alpha/beta-Hydrolases"/>
    <property type="match status" value="1"/>
</dbReference>
<gene>
    <name evidence="3" type="ORF">NCCP602_34720</name>
</gene>
<sequence>MEQTELVVPRAGSRIHARLAGPAGGPLVVLSHGASMDHEMFDEQLGPLVGAGYRVLTWDIRGHGRSQPIGRIPIDVADMAEDLLAILDHLDAPGPICVGGQSLGGYVAQELVYREPERVAALFVIGSTCITMPIALWEQWALRSSPWWFVPWPWQHLKRTVATSTALRPEVRTYAEVAIGTMSKSNFVQIWRGVARSMRPEAGYQIDLPLLLTHGDQDRTGNIARTAPAWAARDPYCRYEVIPDASHNANQDNPEHFNRVLLEFLAEHYPAERA</sequence>
<proteinExistence type="predicted"/>